<feature type="domain" description="Peptidase C-terminal archaeal/bacterial" evidence="3">
    <location>
        <begin position="148"/>
        <end position="218"/>
    </location>
</feature>
<evidence type="ECO:0000256" key="1">
    <source>
        <dbReference type="SAM" id="MobiDB-lite"/>
    </source>
</evidence>
<gene>
    <name evidence="4" type="ORF">ETAA1_44120</name>
</gene>
<evidence type="ECO:0000313" key="5">
    <source>
        <dbReference type="Proteomes" id="UP000319576"/>
    </source>
</evidence>
<dbReference type="Gene3D" id="2.60.120.380">
    <property type="match status" value="2"/>
</dbReference>
<keyword evidence="5" id="KW-1185">Reference proteome</keyword>
<dbReference type="EMBL" id="CP036273">
    <property type="protein sequence ID" value="QDU22432.1"/>
    <property type="molecule type" value="Genomic_DNA"/>
</dbReference>
<dbReference type="InterPro" id="IPR007280">
    <property type="entry name" value="Peptidase_C_arc/bac"/>
</dbReference>
<evidence type="ECO:0000313" key="4">
    <source>
        <dbReference type="EMBL" id="QDU22432.1"/>
    </source>
</evidence>
<reference evidence="4 5" key="1">
    <citation type="submission" date="2019-02" db="EMBL/GenBank/DDBJ databases">
        <title>Deep-cultivation of Planctomycetes and their phenomic and genomic characterization uncovers novel biology.</title>
        <authorList>
            <person name="Wiegand S."/>
            <person name="Jogler M."/>
            <person name="Boedeker C."/>
            <person name="Pinto D."/>
            <person name="Vollmers J."/>
            <person name="Rivas-Marin E."/>
            <person name="Kohn T."/>
            <person name="Peeters S.H."/>
            <person name="Heuer A."/>
            <person name="Rast P."/>
            <person name="Oberbeckmann S."/>
            <person name="Bunk B."/>
            <person name="Jeske O."/>
            <person name="Meyerdierks A."/>
            <person name="Storesund J.E."/>
            <person name="Kallscheuer N."/>
            <person name="Luecker S."/>
            <person name="Lage O.M."/>
            <person name="Pohl T."/>
            <person name="Merkel B.J."/>
            <person name="Hornburger P."/>
            <person name="Mueller R.-W."/>
            <person name="Bruemmer F."/>
            <person name="Labrenz M."/>
            <person name="Spormann A.M."/>
            <person name="Op den Camp H."/>
            <person name="Overmann J."/>
            <person name="Amann R."/>
            <person name="Jetten M.S.M."/>
            <person name="Mascher T."/>
            <person name="Medema M.H."/>
            <person name="Devos D.P."/>
            <person name="Kaster A.-K."/>
            <person name="Ovreas L."/>
            <person name="Rohde M."/>
            <person name="Galperin M.Y."/>
            <person name="Jogler C."/>
        </authorList>
    </citation>
    <scope>NUCLEOTIDE SEQUENCE [LARGE SCALE GENOMIC DNA]</scope>
    <source>
        <strain evidence="4 5">ETA_A1</strain>
    </source>
</reference>
<dbReference type="Pfam" id="PF04151">
    <property type="entry name" value="PPC"/>
    <property type="match status" value="1"/>
</dbReference>
<accession>A0A517XY62</accession>
<dbReference type="AlphaFoldDB" id="A0A517XY62"/>
<protein>
    <recommendedName>
        <fullName evidence="3">Peptidase C-terminal archaeal/bacterial domain-containing protein</fullName>
    </recommendedName>
</protein>
<name>A0A517XY62_9BACT</name>
<dbReference type="OrthoDB" id="235850at2"/>
<feature type="compositionally biased region" description="Pro residues" evidence="1">
    <location>
        <begin position="523"/>
        <end position="532"/>
    </location>
</feature>
<dbReference type="SUPFAM" id="SSF89260">
    <property type="entry name" value="Collagen-binding domain"/>
    <property type="match status" value="1"/>
</dbReference>
<dbReference type="Proteomes" id="UP000319576">
    <property type="component" value="Chromosome"/>
</dbReference>
<feature type="signal peptide" evidence="2">
    <location>
        <begin position="1"/>
        <end position="28"/>
    </location>
</feature>
<sequence precursor="true">MKTNTTLRSVFILCLLCLFAANPSTAVAAPPALTYLFPAGGPRGGTVEVTASGTFDPWPAKVWVSRPGLTVTPAKDKGKFTVAVAADAAPGVYWLRAHNADGASPLRPFVVGTLPEIVESEPNDETAQAKVIDAPGVVVNGRLAKAGDVDSFAVALKQGQTLVASVAANDTLKSPMDGVLQVVSPGGFVVDQNNDRRGMDSQLTFTAPAAGTYVVRLFAFPATPDSSIRLFGSDACVYRLTITTGGFAEFATPLAVAPDGGIVEVTGWNVPDAARRLTVPKGEPGPVDLFHPLLGNTIRVRRESGTVTGKVESAGAPFETTVAGRKGQPLAVRAESRAVGLDVNPVVRVLGPDGKQLARAEPGKLHSDTALTFTPPADGEYRVAVSDLYGAAGRRGVFLLKVAAPEPDYDLSVPADRIAVPPGKSVDVTVKVARRNGFSKPVEVVAEGLPEGVTLATKAPAGKADPNAVVVSLSAGKAGVSGALRLVGRVAGEPALSRPARAPNGEFDEPTADLWVTVSDTPVSPPPPKKKR</sequence>
<evidence type="ECO:0000259" key="3">
    <source>
        <dbReference type="Pfam" id="PF04151"/>
    </source>
</evidence>
<organism evidence="4 5">
    <name type="scientific">Urbifossiella limnaea</name>
    <dbReference type="NCBI Taxonomy" id="2528023"/>
    <lineage>
        <taxon>Bacteria</taxon>
        <taxon>Pseudomonadati</taxon>
        <taxon>Planctomycetota</taxon>
        <taxon>Planctomycetia</taxon>
        <taxon>Gemmatales</taxon>
        <taxon>Gemmataceae</taxon>
        <taxon>Urbifossiella</taxon>
    </lineage>
</organism>
<feature type="chain" id="PRO_5021981574" description="Peptidase C-terminal archaeal/bacterial domain-containing protein" evidence="2">
    <location>
        <begin position="29"/>
        <end position="532"/>
    </location>
</feature>
<evidence type="ECO:0000256" key="2">
    <source>
        <dbReference type="SAM" id="SignalP"/>
    </source>
</evidence>
<dbReference type="KEGG" id="uli:ETAA1_44120"/>
<feature type="region of interest" description="Disordered" evidence="1">
    <location>
        <begin position="494"/>
        <end position="532"/>
    </location>
</feature>
<proteinExistence type="predicted"/>
<keyword evidence="2" id="KW-0732">Signal</keyword>